<keyword evidence="2" id="KW-1185">Reference proteome</keyword>
<proteinExistence type="predicted"/>
<evidence type="ECO:0000313" key="2">
    <source>
        <dbReference type="Proteomes" id="UP001320706"/>
    </source>
</evidence>
<dbReference type="Proteomes" id="UP001320706">
    <property type="component" value="Unassembled WGS sequence"/>
</dbReference>
<protein>
    <submittedName>
        <fullName evidence="1">Uncharacterized protein</fullName>
    </submittedName>
</protein>
<organism evidence="1 2">
    <name type="scientific">Zalaria obscura</name>
    <dbReference type="NCBI Taxonomy" id="2024903"/>
    <lineage>
        <taxon>Eukaryota</taxon>
        <taxon>Fungi</taxon>
        <taxon>Dikarya</taxon>
        <taxon>Ascomycota</taxon>
        <taxon>Pezizomycotina</taxon>
        <taxon>Dothideomycetes</taxon>
        <taxon>Dothideomycetidae</taxon>
        <taxon>Dothideales</taxon>
        <taxon>Zalariaceae</taxon>
        <taxon>Zalaria</taxon>
    </lineage>
</organism>
<sequence length="462" mass="52261">MLDACGWNERSYIVRLEKELERDLEKEDLEKDPEVDEDGVSATAKEATGVPLEPVESSTYATGLKLATIVIAVILSIFLVALDMTIVATAIPRITDEFHSLDDAGWYGSAFFLTVAAFQSTWGKGYKYWPLKTVFLISIAIFEVGSLICGVAQNSTTLIVGRAVAGAGGAGIASGAYTIIHFAVPPKQVAAYTGLAGATFSVASVVGPLLGGVFTDQVSWRWCRTPREDPAARHPRLTNPHVLDHLSPPRPPMGRHNEILEELRRHRDSNRLCPNPSLLHRLRMVPGRASPLATPPHQTKDAPPDDNLHLTRRRRLLHPSLLPPHLLPIHQRDLGRTVRNPQPAAHPRRRALHHRLRRPDHHDRLLHPDHDRRLRAREHRRRVDLHSRHRLPQQPLDRLPSPDGHRPGPDLPDPHHRRPGRRARRRRLLRHRHRALLPDHLRRHLHHSRTDDFRKSAAQDGR</sequence>
<dbReference type="EMBL" id="JAMKPW020000007">
    <property type="protein sequence ID" value="KAK8216851.1"/>
    <property type="molecule type" value="Genomic_DNA"/>
</dbReference>
<gene>
    <name evidence="1" type="ORF">M8818_001814</name>
</gene>
<name>A0ACC3SJF3_9PEZI</name>
<evidence type="ECO:0000313" key="1">
    <source>
        <dbReference type="EMBL" id="KAK8216851.1"/>
    </source>
</evidence>
<reference evidence="1" key="1">
    <citation type="submission" date="2024-02" db="EMBL/GenBank/DDBJ databases">
        <title>Metagenome Assembled Genome of Zalaria obscura JY119.</title>
        <authorList>
            <person name="Vighnesh L."/>
            <person name="Jagadeeshwari U."/>
            <person name="Venkata Ramana C."/>
            <person name="Sasikala C."/>
        </authorList>
    </citation>
    <scope>NUCLEOTIDE SEQUENCE</scope>
    <source>
        <strain evidence="1">JY119</strain>
    </source>
</reference>
<comment type="caution">
    <text evidence="1">The sequence shown here is derived from an EMBL/GenBank/DDBJ whole genome shotgun (WGS) entry which is preliminary data.</text>
</comment>
<accession>A0ACC3SJF3</accession>